<sequence>MSDHTSALRRSPAASGPLARSGMLKAFALGLASVAVMLVLRSIPLAGQLWDRPELARVSQAPMLAATEKSHADLAFRCC</sequence>
<evidence type="ECO:0000313" key="3">
    <source>
        <dbReference type="Proteomes" id="UP000620596"/>
    </source>
</evidence>
<organism evidence="2 3">
    <name type="scientific">Polaromonas eurypsychrophila</name>
    <dbReference type="NCBI Taxonomy" id="1614635"/>
    <lineage>
        <taxon>Bacteria</taxon>
        <taxon>Pseudomonadati</taxon>
        <taxon>Pseudomonadota</taxon>
        <taxon>Betaproteobacteria</taxon>
        <taxon>Burkholderiales</taxon>
        <taxon>Comamonadaceae</taxon>
        <taxon>Polaromonas</taxon>
    </lineage>
</organism>
<dbReference type="RefSeq" id="WP_188710023.1">
    <property type="nucleotide sequence ID" value="NZ_BMIG01000019.1"/>
</dbReference>
<feature type="transmembrane region" description="Helical" evidence="1">
    <location>
        <begin position="22"/>
        <end position="40"/>
    </location>
</feature>
<name>A0A916SRN1_9BURK</name>
<protein>
    <submittedName>
        <fullName evidence="2">Uncharacterized protein</fullName>
    </submittedName>
</protein>
<evidence type="ECO:0000313" key="2">
    <source>
        <dbReference type="EMBL" id="GGB12857.1"/>
    </source>
</evidence>
<reference evidence="2" key="1">
    <citation type="journal article" date="2014" name="Int. J. Syst. Evol. Microbiol.">
        <title>Complete genome sequence of Corynebacterium casei LMG S-19264T (=DSM 44701T), isolated from a smear-ripened cheese.</title>
        <authorList>
            <consortium name="US DOE Joint Genome Institute (JGI-PGF)"/>
            <person name="Walter F."/>
            <person name="Albersmeier A."/>
            <person name="Kalinowski J."/>
            <person name="Ruckert C."/>
        </authorList>
    </citation>
    <scope>NUCLEOTIDE SEQUENCE</scope>
    <source>
        <strain evidence="2">CGMCC 1.15322</strain>
    </source>
</reference>
<gene>
    <name evidence="2" type="ORF">GCM10011496_37200</name>
</gene>
<reference evidence="2" key="2">
    <citation type="submission" date="2020-09" db="EMBL/GenBank/DDBJ databases">
        <authorList>
            <person name="Sun Q."/>
            <person name="Zhou Y."/>
        </authorList>
    </citation>
    <scope>NUCLEOTIDE SEQUENCE</scope>
    <source>
        <strain evidence="2">CGMCC 1.15322</strain>
    </source>
</reference>
<dbReference type="EMBL" id="BMIG01000019">
    <property type="protein sequence ID" value="GGB12857.1"/>
    <property type="molecule type" value="Genomic_DNA"/>
</dbReference>
<keyword evidence="1" id="KW-1133">Transmembrane helix</keyword>
<keyword evidence="3" id="KW-1185">Reference proteome</keyword>
<evidence type="ECO:0000256" key="1">
    <source>
        <dbReference type="SAM" id="Phobius"/>
    </source>
</evidence>
<comment type="caution">
    <text evidence="2">The sequence shown here is derived from an EMBL/GenBank/DDBJ whole genome shotgun (WGS) entry which is preliminary data.</text>
</comment>
<keyword evidence="1" id="KW-0472">Membrane</keyword>
<keyword evidence="1" id="KW-0812">Transmembrane</keyword>
<dbReference type="AlphaFoldDB" id="A0A916SRN1"/>
<proteinExistence type="predicted"/>
<accession>A0A916SRN1</accession>
<dbReference type="Proteomes" id="UP000620596">
    <property type="component" value="Unassembled WGS sequence"/>
</dbReference>